<keyword evidence="4 6" id="KW-0408">Iron</keyword>
<dbReference type="RefSeq" id="WP_265047922.1">
    <property type="nucleotide sequence ID" value="NZ_CP100390.1"/>
</dbReference>
<feature type="binding site" evidence="6">
    <location>
        <position position="163"/>
    </location>
    <ligand>
        <name>[4Fe-4S] cluster</name>
        <dbReference type="ChEBI" id="CHEBI:49883"/>
        <label>3</label>
    </ligand>
</feature>
<feature type="binding site" evidence="6">
    <location>
        <position position="77"/>
    </location>
    <ligand>
        <name>[4Fe-4S] cluster</name>
        <dbReference type="ChEBI" id="CHEBI:49883"/>
        <label>2</label>
    </ligand>
</feature>
<evidence type="ECO:0000256" key="4">
    <source>
        <dbReference type="ARBA" id="ARBA00023004"/>
    </source>
</evidence>
<evidence type="ECO:0000256" key="2">
    <source>
        <dbReference type="ARBA" id="ARBA00022723"/>
    </source>
</evidence>
<dbReference type="PANTHER" id="PTHR24960:SF79">
    <property type="entry name" value="PHOTOSYSTEM I IRON-SULFUR CENTER"/>
    <property type="match status" value="1"/>
</dbReference>
<feature type="binding site" evidence="6">
    <location>
        <position position="160"/>
    </location>
    <ligand>
        <name>[4Fe-4S] cluster</name>
        <dbReference type="ChEBI" id="CHEBI:49883"/>
        <label>3</label>
    </ligand>
</feature>
<dbReference type="InterPro" id="IPR004496">
    <property type="entry name" value="NapF"/>
</dbReference>
<keyword evidence="5 6" id="KW-0411">Iron-sulfur</keyword>
<dbReference type="InterPro" id="IPR017896">
    <property type="entry name" value="4Fe4S_Fe-S-bd"/>
</dbReference>
<reference evidence="8" key="1">
    <citation type="submission" date="2022-06" db="EMBL/GenBank/DDBJ databases">
        <title>Alkalimarinus sp. nov., isolated from gut of a Alitta virens.</title>
        <authorList>
            <person name="Yang A.I."/>
            <person name="Shin N.-R."/>
        </authorList>
    </citation>
    <scope>NUCLEOTIDE SEQUENCE</scope>
    <source>
        <strain evidence="8">A2M4</strain>
    </source>
</reference>
<feature type="binding site" evidence="6">
    <location>
        <position position="71"/>
    </location>
    <ligand>
        <name>[4Fe-4S] cluster</name>
        <dbReference type="ChEBI" id="CHEBI:49883"/>
        <label>2</label>
    </ligand>
</feature>
<keyword evidence="1 6" id="KW-0004">4Fe-4S</keyword>
<keyword evidence="3 6" id="KW-0677">Repeat</keyword>
<keyword evidence="9" id="KW-1185">Reference proteome</keyword>
<dbReference type="Proteomes" id="UP001163739">
    <property type="component" value="Chromosome"/>
</dbReference>
<dbReference type="HAMAP" id="MF_02201">
    <property type="entry name" value="NapF"/>
    <property type="match status" value="1"/>
</dbReference>
<dbReference type="InterPro" id="IPR017900">
    <property type="entry name" value="4Fe4S_Fe_S_CS"/>
</dbReference>
<dbReference type="Gene3D" id="3.30.70.20">
    <property type="match status" value="2"/>
</dbReference>
<keyword evidence="6" id="KW-0963">Cytoplasm</keyword>
<comment type="function">
    <text evidence="6">Could be involved in the maturation of NapA, the catalytic subunit of the periplasmic nitrate reductase, before its export into the periplasm.</text>
</comment>
<dbReference type="InterPro" id="IPR050157">
    <property type="entry name" value="PSI_iron-sulfur_center"/>
</dbReference>
<evidence type="ECO:0000256" key="5">
    <source>
        <dbReference type="ARBA" id="ARBA00023014"/>
    </source>
</evidence>
<feature type="domain" description="4Fe-4S ferredoxin-type" evidence="7">
    <location>
        <begin position="62"/>
        <end position="92"/>
    </location>
</feature>
<feature type="binding site" evidence="6">
    <location>
        <position position="42"/>
    </location>
    <ligand>
        <name>[4Fe-4S] cluster</name>
        <dbReference type="ChEBI" id="CHEBI:49883"/>
        <label>1</label>
    </ligand>
</feature>
<comment type="subunit">
    <text evidence="6">Interacts with the cytoplasmic NapA precursor.</text>
</comment>
<protein>
    <recommendedName>
        <fullName evidence="6">Ferredoxin-type protein NapF</fullName>
    </recommendedName>
</protein>
<dbReference type="PROSITE" id="PS00198">
    <property type="entry name" value="4FE4S_FER_1"/>
    <property type="match status" value="2"/>
</dbReference>
<feature type="binding site" evidence="6">
    <location>
        <position position="49"/>
    </location>
    <ligand>
        <name>[4Fe-4S] cluster</name>
        <dbReference type="ChEBI" id="CHEBI:49883"/>
        <label>1</label>
    </ligand>
</feature>
<dbReference type="CDD" id="cd10564">
    <property type="entry name" value="NapF_like"/>
    <property type="match status" value="1"/>
</dbReference>
<comment type="subcellular location">
    <subcellularLocation>
        <location evidence="6">Cytoplasm</location>
    </subcellularLocation>
</comment>
<evidence type="ECO:0000256" key="1">
    <source>
        <dbReference type="ARBA" id="ARBA00022485"/>
    </source>
</evidence>
<organism evidence="8 9">
    <name type="scientific">Alkalimarinus alittae</name>
    <dbReference type="NCBI Taxonomy" id="2961619"/>
    <lineage>
        <taxon>Bacteria</taxon>
        <taxon>Pseudomonadati</taxon>
        <taxon>Pseudomonadota</taxon>
        <taxon>Gammaproteobacteria</taxon>
        <taxon>Alteromonadales</taxon>
        <taxon>Alteromonadaceae</taxon>
        <taxon>Alkalimarinus</taxon>
    </lineage>
</organism>
<evidence type="ECO:0000313" key="9">
    <source>
        <dbReference type="Proteomes" id="UP001163739"/>
    </source>
</evidence>
<comment type="cofactor">
    <cofactor evidence="6">
        <name>[4Fe-4S] cluster</name>
        <dbReference type="ChEBI" id="CHEBI:49883"/>
    </cofactor>
</comment>
<dbReference type="SUPFAM" id="SSF54862">
    <property type="entry name" value="4Fe-4S ferredoxins"/>
    <property type="match status" value="1"/>
</dbReference>
<dbReference type="Pfam" id="PF13187">
    <property type="entry name" value="Fer4_9"/>
    <property type="match status" value="1"/>
</dbReference>
<name>A0ABY6N356_9ALTE</name>
<feature type="binding site" evidence="6">
    <location>
        <position position="45"/>
    </location>
    <ligand>
        <name>[4Fe-4S] cluster</name>
        <dbReference type="ChEBI" id="CHEBI:49883"/>
        <label>1</label>
    </ligand>
</feature>
<feature type="binding site" evidence="6">
    <location>
        <position position="74"/>
    </location>
    <ligand>
        <name>[4Fe-4S] cluster</name>
        <dbReference type="ChEBI" id="CHEBI:49883"/>
        <label>2</label>
    </ligand>
</feature>
<proteinExistence type="inferred from homology"/>
<evidence type="ECO:0000256" key="3">
    <source>
        <dbReference type="ARBA" id="ARBA00022737"/>
    </source>
</evidence>
<gene>
    <name evidence="6 8" type="primary">napF</name>
    <name evidence="8" type="ORF">NKI27_01440</name>
</gene>
<evidence type="ECO:0000313" key="8">
    <source>
        <dbReference type="EMBL" id="UZE96437.1"/>
    </source>
</evidence>
<evidence type="ECO:0000256" key="6">
    <source>
        <dbReference type="HAMAP-Rule" id="MF_02201"/>
    </source>
</evidence>
<feature type="binding site" evidence="6">
    <location>
        <position position="81"/>
    </location>
    <ligand>
        <name>[4Fe-4S] cluster</name>
        <dbReference type="ChEBI" id="CHEBI:49883"/>
        <label>2</label>
    </ligand>
</feature>
<dbReference type="NCBIfam" id="TIGR00402">
    <property type="entry name" value="napF"/>
    <property type="match status" value="1"/>
</dbReference>
<feature type="binding site" evidence="6">
    <location>
        <position position="166"/>
    </location>
    <ligand>
        <name>[4Fe-4S] cluster</name>
        <dbReference type="ChEBI" id="CHEBI:49883"/>
        <label>3</label>
    </ligand>
</feature>
<accession>A0ABY6N356</accession>
<comment type="similarity">
    <text evidence="6">Belongs to the NapF family.</text>
</comment>
<evidence type="ECO:0000259" key="7">
    <source>
        <dbReference type="PROSITE" id="PS51379"/>
    </source>
</evidence>
<dbReference type="Pfam" id="PF12838">
    <property type="entry name" value="Fer4_7"/>
    <property type="match status" value="1"/>
</dbReference>
<feature type="binding site" evidence="6">
    <location>
        <position position="39"/>
    </location>
    <ligand>
        <name>[4Fe-4S] cluster</name>
        <dbReference type="ChEBI" id="CHEBI:49883"/>
        <label>1</label>
    </ligand>
</feature>
<feature type="domain" description="4Fe-4S ferredoxin-type" evidence="7">
    <location>
        <begin position="151"/>
        <end position="180"/>
    </location>
</feature>
<dbReference type="PANTHER" id="PTHR24960">
    <property type="entry name" value="PHOTOSYSTEM I IRON-SULFUR CENTER-RELATED"/>
    <property type="match status" value="1"/>
</dbReference>
<feature type="domain" description="4Fe-4S ferredoxin-type" evidence="7">
    <location>
        <begin position="26"/>
        <end position="59"/>
    </location>
</feature>
<dbReference type="EMBL" id="CP100390">
    <property type="protein sequence ID" value="UZE96437.1"/>
    <property type="molecule type" value="Genomic_DNA"/>
</dbReference>
<sequence length="192" mass="20586">MSREVDLGRRSLFKGQYTPATSMLLPPWSVDQASFLDLCTRCGDCVTECPENVLTPGSGGFPTTNFKHNECTFCGDCVSACQAGALMRLVDRGLQSGQTSNQDTPWHQAPTINDRCLALQGVVCRSCGEACEPEAIVFDWGSLTDNRKGVATPTVNNDLCNGCGACISICPNDALTMQPLPNTSNRQTIKTG</sequence>
<feature type="binding site" evidence="6">
    <location>
        <position position="170"/>
    </location>
    <ligand>
        <name>[4Fe-4S] cluster</name>
        <dbReference type="ChEBI" id="CHEBI:49883"/>
        <label>3</label>
    </ligand>
</feature>
<keyword evidence="2 6" id="KW-0479">Metal-binding</keyword>
<dbReference type="PROSITE" id="PS51379">
    <property type="entry name" value="4FE4S_FER_2"/>
    <property type="match status" value="3"/>
</dbReference>